<protein>
    <recommendedName>
        <fullName evidence="4">TonB-dependent receptor plug domain-containing protein</fullName>
    </recommendedName>
</protein>
<dbReference type="EMBL" id="QFLI01000009">
    <property type="protein sequence ID" value="PXX97828.1"/>
    <property type="molecule type" value="Genomic_DNA"/>
</dbReference>
<evidence type="ECO:0000313" key="6">
    <source>
        <dbReference type="Proteomes" id="UP000248079"/>
    </source>
</evidence>
<dbReference type="Gene3D" id="2.60.40.1120">
    <property type="entry name" value="Carboxypeptidase-like, regulatory domain"/>
    <property type="match status" value="1"/>
</dbReference>
<gene>
    <name evidence="5" type="ORF">DF185_17830</name>
</gene>
<dbReference type="InterPro" id="IPR036942">
    <property type="entry name" value="Beta-barrel_TonB_sf"/>
</dbReference>
<dbReference type="InterPro" id="IPR008969">
    <property type="entry name" value="CarboxyPept-like_regulatory"/>
</dbReference>
<dbReference type="Proteomes" id="UP000248079">
    <property type="component" value="Unassembled WGS sequence"/>
</dbReference>
<reference evidence="5 6" key="1">
    <citation type="submission" date="2018-05" db="EMBL/GenBank/DDBJ databases">
        <title>Marinifilum breve JC075T sp. nov., a marine bacterium isolated from Yongle Blue Hole in the South China Sea.</title>
        <authorList>
            <person name="Fu T."/>
        </authorList>
    </citation>
    <scope>NUCLEOTIDE SEQUENCE [LARGE SCALE GENOMIC DNA]</scope>
    <source>
        <strain evidence="5 6">JC075</strain>
    </source>
</reference>
<organism evidence="5 6">
    <name type="scientific">Marinifilum breve</name>
    <dbReference type="NCBI Taxonomy" id="2184082"/>
    <lineage>
        <taxon>Bacteria</taxon>
        <taxon>Pseudomonadati</taxon>
        <taxon>Bacteroidota</taxon>
        <taxon>Bacteroidia</taxon>
        <taxon>Marinilabiliales</taxon>
        <taxon>Marinifilaceae</taxon>
    </lineage>
</organism>
<dbReference type="Pfam" id="PF07715">
    <property type="entry name" value="Plug"/>
    <property type="match status" value="1"/>
</dbReference>
<name>A0A2V3ZSV9_9BACT</name>
<keyword evidence="3" id="KW-0998">Cell outer membrane</keyword>
<dbReference type="SUPFAM" id="SSF56935">
    <property type="entry name" value="Porins"/>
    <property type="match status" value="1"/>
</dbReference>
<evidence type="ECO:0000259" key="4">
    <source>
        <dbReference type="Pfam" id="PF07715"/>
    </source>
</evidence>
<dbReference type="GO" id="GO:0009279">
    <property type="term" value="C:cell outer membrane"/>
    <property type="evidence" value="ECO:0007669"/>
    <property type="project" value="UniProtKB-SubCell"/>
</dbReference>
<comment type="caution">
    <text evidence="5">The sequence shown here is derived from an EMBL/GenBank/DDBJ whole genome shotgun (WGS) entry which is preliminary data.</text>
</comment>
<dbReference type="SUPFAM" id="SSF49464">
    <property type="entry name" value="Carboxypeptidase regulatory domain-like"/>
    <property type="match status" value="1"/>
</dbReference>
<sequence>MKRKILLLIGLLVLIHGSINAQQYFSLGKDGMSFIEFSTELKNRHNIQCFYKIDWVNDIYLTKTYKDEKLENILEDILKDKKLKFIIRQNIIVITNKLDFNSTFSVYEIKNDNTGSAENSVVSNSDLSKLQEQEYRIHYIGNSIGKKKVKLFGYISHHESRTPLNSVEIYLPNIAQGVTSDSKGYYEFELPPGRYNLQFKHMGLKSTTRKVNLRGTGRLDIQMTNEIRQIKEVKVTAKNDKVARSSMGIEHIKMEEVHSLPTALGEPDIIKSTTMLPGVESAGEGAIGFSVRGGSADQNLILIDNAPIYYPAHFFGFFSPFNSDIINEASLYKASIPVKFGGRISSTYDIHAHDNINNKIKTKLGISPVTSKVYSSIPIIEDKLSIVNSFRFTYSDWVMERINSKELINSKADFYDIHGKVLYKPNQNNQLSLSYYNSNDEFQLHSDTIYNFKNFIGSINWRHRFSEKLKVLQTAYTTHFSYDMSSDEVTTNAFNLTHKVKETGFKSSWNYEKNLNTSFDFGGDVKYYNIEPGKMTAASESSYVKTKEIGKEKAIEGALFLGSTFDLTSSITVEGGIRYSLFGNVGSKNELIYENNVIGELNIIDTTNSSGIYNISHGPEVRLGLSYRLSSQSSVKVSYNRNRQYIHLLSNTTAISPTDTWKLSDKYMKAQIGDQLSLGFYKNFKNSASEFSVEAYYKKIKNVKDYKDGAELYLNEFAEMEVINARGKNYGIEFLYRKNIGRFKAMLSYSYSRSYLKSADKTGEFAINDGEYYRAPFDKPHNIKSFLSLKLSRRFILSTNLTYQTGRPATYPIAKYYIQGIPVMHYSERNSYRLPDYFRADLSLLMQGNLKKKKAFHSSLIFGVYNVTGRKNAHSVYFRSAHNNVTGYKLSIFGQAVPTITYNIEF</sequence>
<evidence type="ECO:0000256" key="1">
    <source>
        <dbReference type="ARBA" id="ARBA00004442"/>
    </source>
</evidence>
<dbReference type="Gene3D" id="2.40.170.20">
    <property type="entry name" value="TonB-dependent receptor, beta-barrel domain"/>
    <property type="match status" value="1"/>
</dbReference>
<keyword evidence="2" id="KW-0472">Membrane</keyword>
<proteinExistence type="predicted"/>
<evidence type="ECO:0000256" key="2">
    <source>
        <dbReference type="ARBA" id="ARBA00023136"/>
    </source>
</evidence>
<evidence type="ECO:0000313" key="5">
    <source>
        <dbReference type="EMBL" id="PXX97828.1"/>
    </source>
</evidence>
<keyword evidence="6" id="KW-1185">Reference proteome</keyword>
<accession>A0A2V3ZSV9</accession>
<dbReference type="RefSeq" id="WP_110362123.1">
    <property type="nucleotide sequence ID" value="NZ_QFLI01000009.1"/>
</dbReference>
<dbReference type="Pfam" id="PF13715">
    <property type="entry name" value="CarbopepD_reg_2"/>
    <property type="match status" value="1"/>
</dbReference>
<comment type="subcellular location">
    <subcellularLocation>
        <location evidence="1">Cell outer membrane</location>
    </subcellularLocation>
</comment>
<evidence type="ECO:0000256" key="3">
    <source>
        <dbReference type="ARBA" id="ARBA00023237"/>
    </source>
</evidence>
<dbReference type="InterPro" id="IPR012910">
    <property type="entry name" value="Plug_dom"/>
</dbReference>
<feature type="domain" description="TonB-dependent receptor plug" evidence="4">
    <location>
        <begin position="271"/>
        <end position="342"/>
    </location>
</feature>
<dbReference type="OrthoDB" id="9803050at2"/>
<dbReference type="AlphaFoldDB" id="A0A2V3ZSV9"/>